<dbReference type="OrthoDB" id="9135032at2"/>
<evidence type="ECO:0000313" key="1">
    <source>
        <dbReference type="EMBL" id="OWT62020.1"/>
    </source>
</evidence>
<organism evidence="1 2">
    <name type="scientific">Candidimonas nitroreducens</name>
    <dbReference type="NCBI Taxonomy" id="683354"/>
    <lineage>
        <taxon>Bacteria</taxon>
        <taxon>Pseudomonadati</taxon>
        <taxon>Pseudomonadota</taxon>
        <taxon>Betaproteobacteria</taxon>
        <taxon>Burkholderiales</taxon>
        <taxon>Alcaligenaceae</taxon>
        <taxon>Candidimonas</taxon>
    </lineage>
</organism>
<protein>
    <submittedName>
        <fullName evidence="1">Uncharacterized protein</fullName>
    </submittedName>
</protein>
<sequence>MSNCLSIIQDVCQRVGLPAPNAAAQSTDPLVLQMVALSTKEGEWLSNQYDWQALTLEAHFLTVADQVQGQLSTICPNLKNIINDTMWNRDLRRPVFGPLAAQRYQQLQAMVMQGPWNQFIIQGDNILFFPVPVAGQNIWFQYTTSNWCQSSGGIGQGRFKADTDILLLREDVFKLGCEWRWKKAKGLDYAQDFVDYETILETAKARDGSKDVINMGDVKYDIYPGILVPSGSWPV</sequence>
<proteinExistence type="predicted"/>
<dbReference type="AlphaFoldDB" id="A0A225MQ19"/>
<dbReference type="RefSeq" id="WP_088603108.1">
    <property type="nucleotide sequence ID" value="NZ_NJIH01000004.1"/>
</dbReference>
<comment type="caution">
    <text evidence="1">The sequence shown here is derived from an EMBL/GenBank/DDBJ whole genome shotgun (WGS) entry which is preliminary data.</text>
</comment>
<accession>A0A225MQ19</accession>
<dbReference type="Proteomes" id="UP000214603">
    <property type="component" value="Unassembled WGS sequence"/>
</dbReference>
<dbReference type="EMBL" id="NJIH01000004">
    <property type="protein sequence ID" value="OWT62020.1"/>
    <property type="molecule type" value="Genomic_DNA"/>
</dbReference>
<evidence type="ECO:0000313" key="2">
    <source>
        <dbReference type="Proteomes" id="UP000214603"/>
    </source>
</evidence>
<name>A0A225MQ19_9BURK</name>
<keyword evidence="2" id="KW-1185">Reference proteome</keyword>
<gene>
    <name evidence="1" type="ORF">CEY11_09445</name>
</gene>
<reference evidence="2" key="1">
    <citation type="submission" date="2017-06" db="EMBL/GenBank/DDBJ databases">
        <title>Herbaspirillum phytohormonus sp. nov., isolated from the root nodule of Robinia pseudoacacia in lead-zinc mine.</title>
        <authorList>
            <person name="Fan M."/>
            <person name="Lin Y."/>
        </authorList>
    </citation>
    <scope>NUCLEOTIDE SEQUENCE [LARGE SCALE GENOMIC DNA]</scope>
    <source>
        <strain evidence="2">SC-089</strain>
    </source>
</reference>